<reference evidence="2 3" key="1">
    <citation type="journal article" date="2023" name="IMA Fungus">
        <title>Comparative genomic study of the Penicillium genus elucidates a diverse pangenome and 15 lateral gene transfer events.</title>
        <authorList>
            <person name="Petersen C."/>
            <person name="Sorensen T."/>
            <person name="Nielsen M.R."/>
            <person name="Sondergaard T.E."/>
            <person name="Sorensen J.L."/>
            <person name="Fitzpatrick D.A."/>
            <person name="Frisvad J.C."/>
            <person name="Nielsen K.L."/>
        </authorList>
    </citation>
    <scope>NUCLEOTIDE SEQUENCE [LARGE SCALE GENOMIC DNA]</scope>
    <source>
        <strain evidence="2 3">IBT 3361</strain>
    </source>
</reference>
<evidence type="ECO:0000313" key="2">
    <source>
        <dbReference type="EMBL" id="KAJ5271243.1"/>
    </source>
</evidence>
<comment type="caution">
    <text evidence="2">The sequence shown here is derived from an EMBL/GenBank/DDBJ whole genome shotgun (WGS) entry which is preliminary data.</text>
</comment>
<dbReference type="Proteomes" id="UP001220256">
    <property type="component" value="Unassembled WGS sequence"/>
</dbReference>
<proteinExistence type="predicted"/>
<accession>A0ABQ8WML5</accession>
<evidence type="ECO:0000256" key="1">
    <source>
        <dbReference type="SAM" id="MobiDB-lite"/>
    </source>
</evidence>
<evidence type="ECO:0000313" key="3">
    <source>
        <dbReference type="Proteomes" id="UP001220256"/>
    </source>
</evidence>
<gene>
    <name evidence="2" type="ORF">N7505_007001</name>
</gene>
<organism evidence="2 3">
    <name type="scientific">Penicillium chrysogenum</name>
    <name type="common">Penicillium notatum</name>
    <dbReference type="NCBI Taxonomy" id="5076"/>
    <lineage>
        <taxon>Eukaryota</taxon>
        <taxon>Fungi</taxon>
        <taxon>Dikarya</taxon>
        <taxon>Ascomycota</taxon>
        <taxon>Pezizomycotina</taxon>
        <taxon>Eurotiomycetes</taxon>
        <taxon>Eurotiomycetidae</taxon>
        <taxon>Eurotiales</taxon>
        <taxon>Aspergillaceae</taxon>
        <taxon>Penicillium</taxon>
        <taxon>Penicillium chrysogenum species complex</taxon>
    </lineage>
</organism>
<sequence length="217" mass="24601">MQRQCEISTSAKRRSGHGRSDDCLGTWVLIVGGLSEENWELHLGVPDERFTSAEGARNVLCSVVAEMKALNIDSEAYMHRTADGRLHRQQHLKTRLAQWYRLFTYLKAMHGQNVDVAAALLLRTYTSVLNKPCCISIKVYTTPMNLYLPRSSTWPPPPLHEHATRKESNRRLCLSWAYSSHFSSQGSNIPSLSRVARVYVHSGGLYGGHSHWARREP</sequence>
<protein>
    <submittedName>
        <fullName evidence="2">Uncharacterized protein</fullName>
    </submittedName>
</protein>
<dbReference type="EMBL" id="JAPVEB010000003">
    <property type="protein sequence ID" value="KAJ5271243.1"/>
    <property type="molecule type" value="Genomic_DNA"/>
</dbReference>
<feature type="region of interest" description="Disordered" evidence="1">
    <location>
        <begin position="1"/>
        <end position="20"/>
    </location>
</feature>
<feature type="compositionally biased region" description="Polar residues" evidence="1">
    <location>
        <begin position="1"/>
        <end position="10"/>
    </location>
</feature>
<keyword evidence="3" id="KW-1185">Reference proteome</keyword>
<name>A0ABQ8WML5_PENCH</name>